<dbReference type="Gene3D" id="4.10.280.10">
    <property type="entry name" value="Helix-loop-helix DNA-binding domain"/>
    <property type="match status" value="1"/>
</dbReference>
<evidence type="ECO:0000313" key="3">
    <source>
        <dbReference type="EnsemblMetazoa" id="BGLB039582-PA"/>
    </source>
</evidence>
<dbReference type="SMART" id="SM00353">
    <property type="entry name" value="HLH"/>
    <property type="match status" value="1"/>
</dbReference>
<sequence>MDGYSCGLGEGFLEFCAHGYFMEPSYDCVSNPQMYSEFSHFHPDSYLDSPESDQENCGGFFDSRLDHLVEGPPKKNQQRKAANMRERRRMKSINDAFEHLRRRIPSNVNADRRLSKVDTLRLAIKYISYLSELVKTCGDMKEHSRQRRAQEKIILKCHVTDSEDYDFESGQTVIGHSLSWFHKHGDPSNKATLTAKIWMPCIPTDSDLINLSSTSNHCIDTI</sequence>
<dbReference type="OrthoDB" id="6106870at2759"/>
<dbReference type="InterPro" id="IPR036638">
    <property type="entry name" value="HLH_DNA-bd_sf"/>
</dbReference>
<dbReference type="PROSITE" id="PS50888">
    <property type="entry name" value="BHLH"/>
    <property type="match status" value="1"/>
</dbReference>
<protein>
    <recommendedName>
        <fullName evidence="2">BHLH domain-containing protein</fullName>
    </recommendedName>
</protein>
<dbReference type="InterPro" id="IPR050283">
    <property type="entry name" value="E-box_TF_Regulators"/>
</dbReference>
<dbReference type="VEuPathDB" id="VectorBase:BGLB039582"/>
<dbReference type="AlphaFoldDB" id="A0A2C9M7W8"/>
<dbReference type="RefSeq" id="XP_013077051.2">
    <property type="nucleotide sequence ID" value="XM_013221597.2"/>
</dbReference>
<organism evidence="3 4">
    <name type="scientific">Biomphalaria glabrata</name>
    <name type="common">Bloodfluke planorb</name>
    <name type="synonym">Freshwater snail</name>
    <dbReference type="NCBI Taxonomy" id="6526"/>
    <lineage>
        <taxon>Eukaryota</taxon>
        <taxon>Metazoa</taxon>
        <taxon>Spiralia</taxon>
        <taxon>Lophotrochozoa</taxon>
        <taxon>Mollusca</taxon>
        <taxon>Gastropoda</taxon>
        <taxon>Heterobranchia</taxon>
        <taxon>Euthyneura</taxon>
        <taxon>Panpulmonata</taxon>
        <taxon>Hygrophila</taxon>
        <taxon>Lymnaeoidea</taxon>
        <taxon>Planorbidae</taxon>
        <taxon>Biomphalaria</taxon>
    </lineage>
</organism>
<dbReference type="CDD" id="cd19686">
    <property type="entry name" value="bHLH_TS_FERD3L_like"/>
    <property type="match status" value="1"/>
</dbReference>
<evidence type="ECO:0000313" key="4">
    <source>
        <dbReference type="Proteomes" id="UP000076420"/>
    </source>
</evidence>
<reference evidence="3" key="1">
    <citation type="submission" date="2020-05" db="UniProtKB">
        <authorList>
            <consortium name="EnsemblMetazoa"/>
        </authorList>
    </citation>
    <scope>IDENTIFICATION</scope>
    <source>
        <strain evidence="3">BB02</strain>
    </source>
</reference>
<dbReference type="STRING" id="6526.A0A2C9M7W8"/>
<name>A0A2C9M7W8_BIOGL</name>
<proteinExistence type="predicted"/>
<dbReference type="Proteomes" id="UP000076420">
    <property type="component" value="Unassembled WGS sequence"/>
</dbReference>
<evidence type="ECO:0000256" key="1">
    <source>
        <dbReference type="SAM" id="MobiDB-lite"/>
    </source>
</evidence>
<dbReference type="GO" id="GO:0046983">
    <property type="term" value="F:protein dimerization activity"/>
    <property type="evidence" value="ECO:0007669"/>
    <property type="project" value="InterPro"/>
</dbReference>
<feature type="domain" description="BHLH" evidence="2">
    <location>
        <begin position="77"/>
        <end position="130"/>
    </location>
</feature>
<dbReference type="EnsemblMetazoa" id="BGLB039582-RA">
    <property type="protein sequence ID" value="BGLB039582-PA"/>
    <property type="gene ID" value="BGLB039582"/>
</dbReference>
<dbReference type="SUPFAM" id="SSF47459">
    <property type="entry name" value="HLH, helix-loop-helix DNA-binding domain"/>
    <property type="match status" value="1"/>
</dbReference>
<dbReference type="PANTHER" id="PTHR23349:SF112">
    <property type="entry name" value="48 RELATED 1, ISOFORM B"/>
    <property type="match status" value="1"/>
</dbReference>
<feature type="region of interest" description="Disordered" evidence="1">
    <location>
        <begin position="68"/>
        <end position="87"/>
    </location>
</feature>
<gene>
    <name evidence="3" type="primary">106063281</name>
</gene>
<dbReference type="GO" id="GO:0000981">
    <property type="term" value="F:DNA-binding transcription factor activity, RNA polymerase II-specific"/>
    <property type="evidence" value="ECO:0007669"/>
    <property type="project" value="TreeGrafter"/>
</dbReference>
<evidence type="ECO:0000259" key="2">
    <source>
        <dbReference type="PROSITE" id="PS50888"/>
    </source>
</evidence>
<dbReference type="KEGG" id="bgt:106063281"/>
<dbReference type="VEuPathDB" id="VectorBase:BGLAX_026935"/>
<dbReference type="GO" id="GO:0000977">
    <property type="term" value="F:RNA polymerase II transcription regulatory region sequence-specific DNA binding"/>
    <property type="evidence" value="ECO:0007669"/>
    <property type="project" value="TreeGrafter"/>
</dbReference>
<dbReference type="Pfam" id="PF00010">
    <property type="entry name" value="HLH"/>
    <property type="match status" value="1"/>
</dbReference>
<accession>A0A2C9M7W8</accession>
<dbReference type="GO" id="GO:0032502">
    <property type="term" value="P:developmental process"/>
    <property type="evidence" value="ECO:0007669"/>
    <property type="project" value="TreeGrafter"/>
</dbReference>
<dbReference type="PANTHER" id="PTHR23349">
    <property type="entry name" value="BASIC HELIX-LOOP-HELIX TRANSCRIPTION FACTOR, TWIST"/>
    <property type="match status" value="1"/>
</dbReference>
<dbReference type="InterPro" id="IPR011598">
    <property type="entry name" value="bHLH_dom"/>
</dbReference>